<name>A0A8J6C487_DIALT</name>
<evidence type="ECO:0000313" key="2">
    <source>
        <dbReference type="Proteomes" id="UP000751190"/>
    </source>
</evidence>
<dbReference type="AlphaFoldDB" id="A0A8J6C487"/>
<gene>
    <name evidence="1" type="ORF">KFE25_011048</name>
</gene>
<accession>A0A8J6C487</accession>
<sequence length="245" mass="27466">MPRDYFDPLQSIIEAAKAKRVDAVQDPSKMKRDHISRVGRMVFHTTAREAEPFLTTNQMFAREVDTPVGHGEYVPPKPYKSWANFDIITGGPRPPMHKMAPELAAKLASVDPRSRANAWDHLDLPRSQQSNQLFLRSHDAFPRHPAHPHGAVEWRSAAKLVESKAKHERPQFSHAEKYARPVTAASEMGWGLEADYQHGRVPPKDFYFGIRGSHITRFQQSMLLGPMNVANAAPLPTSSHAGILG</sequence>
<evidence type="ECO:0000313" key="1">
    <source>
        <dbReference type="EMBL" id="KAG8459999.1"/>
    </source>
</evidence>
<comment type="caution">
    <text evidence="1">The sequence shown here is derived from an EMBL/GenBank/DDBJ whole genome shotgun (WGS) entry which is preliminary data.</text>
</comment>
<dbReference type="EMBL" id="JAGTXO010000036">
    <property type="protein sequence ID" value="KAG8459999.1"/>
    <property type="molecule type" value="Genomic_DNA"/>
</dbReference>
<reference evidence="1" key="1">
    <citation type="submission" date="2021-05" db="EMBL/GenBank/DDBJ databases">
        <title>The genome of the haptophyte Pavlova lutheri (Diacronema luteri, Pavlovales) - a model for lipid biosynthesis in eukaryotic algae.</title>
        <authorList>
            <person name="Hulatt C.J."/>
            <person name="Posewitz M.C."/>
        </authorList>
    </citation>
    <scope>NUCLEOTIDE SEQUENCE</scope>
    <source>
        <strain evidence="1">NIVA-4/92</strain>
    </source>
</reference>
<dbReference type="Proteomes" id="UP000751190">
    <property type="component" value="Unassembled WGS sequence"/>
</dbReference>
<keyword evidence="2" id="KW-1185">Reference proteome</keyword>
<organism evidence="1 2">
    <name type="scientific">Diacronema lutheri</name>
    <name type="common">Unicellular marine alga</name>
    <name type="synonym">Monochrysis lutheri</name>
    <dbReference type="NCBI Taxonomy" id="2081491"/>
    <lineage>
        <taxon>Eukaryota</taxon>
        <taxon>Haptista</taxon>
        <taxon>Haptophyta</taxon>
        <taxon>Pavlovophyceae</taxon>
        <taxon>Pavlovales</taxon>
        <taxon>Pavlovaceae</taxon>
        <taxon>Diacronema</taxon>
    </lineage>
</organism>
<protein>
    <submittedName>
        <fullName evidence="1">Uncharacterized protein</fullName>
    </submittedName>
</protein>
<dbReference type="OrthoDB" id="10358382at2759"/>
<proteinExistence type="predicted"/>